<keyword evidence="7" id="KW-1185">Reference proteome</keyword>
<gene>
    <name evidence="6" type="ORF">J40TS1_26060</name>
</gene>
<dbReference type="InterPro" id="IPR007492">
    <property type="entry name" value="LytTR_DNA-bd_dom"/>
</dbReference>
<feature type="domain" description="HTH LytTR-type" evidence="5">
    <location>
        <begin position="44"/>
        <end position="148"/>
    </location>
</feature>
<dbReference type="PANTHER" id="PTHR37299:SF2">
    <property type="entry name" value="HTH LYTTR-TYPE DOMAIN-CONTAINING PROTEIN"/>
    <property type="match status" value="1"/>
</dbReference>
<dbReference type="EMBL" id="BOSE01000004">
    <property type="protein sequence ID" value="GIP16964.1"/>
    <property type="molecule type" value="Genomic_DNA"/>
</dbReference>
<dbReference type="GO" id="GO:0003677">
    <property type="term" value="F:DNA binding"/>
    <property type="evidence" value="ECO:0007669"/>
    <property type="project" value="UniProtKB-KW"/>
</dbReference>
<protein>
    <submittedName>
        <fullName evidence="6">DNA-binding protein</fullName>
    </submittedName>
</protein>
<evidence type="ECO:0000256" key="2">
    <source>
        <dbReference type="ARBA" id="ARBA00023015"/>
    </source>
</evidence>
<name>A0A919YRG1_9BACL</name>
<dbReference type="PROSITE" id="PS50930">
    <property type="entry name" value="HTH_LYTTR"/>
    <property type="match status" value="1"/>
</dbReference>
<evidence type="ECO:0000256" key="4">
    <source>
        <dbReference type="ARBA" id="ARBA00023163"/>
    </source>
</evidence>
<dbReference type="Pfam" id="PF04397">
    <property type="entry name" value="LytTR"/>
    <property type="match status" value="1"/>
</dbReference>
<sequence length="155" mass="17733">MKVRIDVDAKHEETVITIQAKEWTNELAELVKTIQQSTTATGRLIGIENERSVLLEPAEIDYVYAENRRVIAATAASRIELRMKLYEVEELLAPKQFMRFSKSVIGNIARIARFELMFNGNLCVHFKSGNKEYVSRSYVSALKQRLILGGDKNER</sequence>
<accession>A0A919YRG1</accession>
<evidence type="ECO:0000313" key="7">
    <source>
        <dbReference type="Proteomes" id="UP000683139"/>
    </source>
</evidence>
<evidence type="ECO:0000259" key="5">
    <source>
        <dbReference type="PROSITE" id="PS50930"/>
    </source>
</evidence>
<proteinExistence type="predicted"/>
<dbReference type="AlphaFoldDB" id="A0A919YRG1"/>
<keyword evidence="4" id="KW-0804">Transcription</keyword>
<keyword evidence="3 6" id="KW-0238">DNA-binding</keyword>
<reference evidence="6" key="1">
    <citation type="submission" date="2021-03" db="EMBL/GenBank/DDBJ databases">
        <title>Antimicrobial resistance genes in bacteria isolated from Japanese honey, and their potential for conferring macrolide and lincosamide resistance in the American foulbrood pathogen Paenibacillus larvae.</title>
        <authorList>
            <person name="Okamoto M."/>
            <person name="Kumagai M."/>
            <person name="Kanamori H."/>
            <person name="Takamatsu D."/>
        </authorList>
    </citation>
    <scope>NUCLEOTIDE SEQUENCE</scope>
    <source>
        <strain evidence="6">J40TS1</strain>
    </source>
</reference>
<evidence type="ECO:0000256" key="1">
    <source>
        <dbReference type="ARBA" id="ARBA00022490"/>
    </source>
</evidence>
<dbReference type="SMART" id="SM00850">
    <property type="entry name" value="LytTR"/>
    <property type="match status" value="1"/>
</dbReference>
<dbReference type="PANTHER" id="PTHR37299">
    <property type="entry name" value="TRANSCRIPTIONAL REGULATOR-RELATED"/>
    <property type="match status" value="1"/>
</dbReference>
<organism evidence="6 7">
    <name type="scientific">Paenibacillus montaniterrae</name>
    <dbReference type="NCBI Taxonomy" id="429341"/>
    <lineage>
        <taxon>Bacteria</taxon>
        <taxon>Bacillati</taxon>
        <taxon>Bacillota</taxon>
        <taxon>Bacilli</taxon>
        <taxon>Bacillales</taxon>
        <taxon>Paenibacillaceae</taxon>
        <taxon>Paenibacillus</taxon>
    </lineage>
</organism>
<dbReference type="InterPro" id="IPR046947">
    <property type="entry name" value="LytR-like"/>
</dbReference>
<keyword evidence="1" id="KW-0963">Cytoplasm</keyword>
<dbReference type="RefSeq" id="WP_213515717.1">
    <property type="nucleotide sequence ID" value="NZ_BOSE01000004.1"/>
</dbReference>
<dbReference type="Gene3D" id="2.40.50.1020">
    <property type="entry name" value="LytTr DNA-binding domain"/>
    <property type="match status" value="1"/>
</dbReference>
<dbReference type="GO" id="GO:0000156">
    <property type="term" value="F:phosphorelay response regulator activity"/>
    <property type="evidence" value="ECO:0007669"/>
    <property type="project" value="InterPro"/>
</dbReference>
<dbReference type="Proteomes" id="UP000683139">
    <property type="component" value="Unassembled WGS sequence"/>
</dbReference>
<evidence type="ECO:0000313" key="6">
    <source>
        <dbReference type="EMBL" id="GIP16964.1"/>
    </source>
</evidence>
<keyword evidence="2" id="KW-0805">Transcription regulation</keyword>
<comment type="caution">
    <text evidence="6">The sequence shown here is derived from an EMBL/GenBank/DDBJ whole genome shotgun (WGS) entry which is preliminary data.</text>
</comment>
<evidence type="ECO:0000256" key="3">
    <source>
        <dbReference type="ARBA" id="ARBA00023125"/>
    </source>
</evidence>